<dbReference type="EMBL" id="JBANRG010000095">
    <property type="protein sequence ID" value="KAK7436356.1"/>
    <property type="molecule type" value="Genomic_DNA"/>
</dbReference>
<evidence type="ECO:0000313" key="1">
    <source>
        <dbReference type="EMBL" id="KAK7436356.1"/>
    </source>
</evidence>
<gene>
    <name evidence="1" type="ORF">VKT23_019204</name>
</gene>
<proteinExistence type="predicted"/>
<evidence type="ECO:0000313" key="2">
    <source>
        <dbReference type="Proteomes" id="UP001498398"/>
    </source>
</evidence>
<reference evidence="1 2" key="1">
    <citation type="submission" date="2024-01" db="EMBL/GenBank/DDBJ databases">
        <title>A draft genome for the cacao thread blight pathogen Marasmiellus scandens.</title>
        <authorList>
            <person name="Baruah I.K."/>
            <person name="Leung J."/>
            <person name="Bukari Y."/>
            <person name="Amoako-Attah I."/>
            <person name="Meinhardt L.W."/>
            <person name="Bailey B.A."/>
            <person name="Cohen S.P."/>
        </authorList>
    </citation>
    <scope>NUCLEOTIDE SEQUENCE [LARGE SCALE GENOMIC DNA]</scope>
    <source>
        <strain evidence="1 2">GH-19</strain>
    </source>
</reference>
<dbReference type="Proteomes" id="UP001498398">
    <property type="component" value="Unassembled WGS sequence"/>
</dbReference>
<accession>A0ABR1IM89</accession>
<keyword evidence="2" id="KW-1185">Reference proteome</keyword>
<sequence>MSTSNNLDLQPEHFLRNRDETRAYNYLALDVFMNLLLVGALTYGDGAVGCLSSLTREFVTSPTKQEIPYPPFGSTRDLYRRADGLYGEDDPIQHPQPYNPRFPYLPCIPKQPHKPTHPYYEHRFIWTQIQKHHLDFTTQGAARGEGVLNSICAGRLDAAIASVENRLKTWKLTHGEENHLPVVELLMSW</sequence>
<name>A0ABR1IM89_9AGAR</name>
<comment type="caution">
    <text evidence="1">The sequence shown here is derived from an EMBL/GenBank/DDBJ whole genome shotgun (WGS) entry which is preliminary data.</text>
</comment>
<organism evidence="1 2">
    <name type="scientific">Marasmiellus scandens</name>
    <dbReference type="NCBI Taxonomy" id="2682957"/>
    <lineage>
        <taxon>Eukaryota</taxon>
        <taxon>Fungi</taxon>
        <taxon>Dikarya</taxon>
        <taxon>Basidiomycota</taxon>
        <taxon>Agaricomycotina</taxon>
        <taxon>Agaricomycetes</taxon>
        <taxon>Agaricomycetidae</taxon>
        <taxon>Agaricales</taxon>
        <taxon>Marasmiineae</taxon>
        <taxon>Omphalotaceae</taxon>
        <taxon>Marasmiellus</taxon>
    </lineage>
</organism>
<protein>
    <submittedName>
        <fullName evidence="1">Uncharacterized protein</fullName>
    </submittedName>
</protein>